<accession>A0A444Y636</accession>
<dbReference type="EMBL" id="SDMP01000018">
    <property type="protein sequence ID" value="RYQ97326.1"/>
    <property type="molecule type" value="Genomic_DNA"/>
</dbReference>
<dbReference type="InterPro" id="IPR004328">
    <property type="entry name" value="BRO1_dom"/>
</dbReference>
<sequence length="139" mass="15367">MSNKKQRLLNPNTNPEEVLSVPVKQSDPDSGGAVPAVTQVESNAQKVESVLETLNKCRSDMVERGDLSLPMQRDCLIHYFKCLCMVEPLFSDADSDADSNAIVFVWYDAFYSEHEGGVSSQRNSIQLEKAVVLFNLGAI</sequence>
<proteinExistence type="predicted"/>
<comment type="caution">
    <text evidence="3">The sequence shown here is derived from an EMBL/GenBank/DDBJ whole genome shotgun (WGS) entry which is preliminary data.</text>
</comment>
<protein>
    <recommendedName>
        <fullName evidence="2">BRO1 domain-containing protein</fullName>
    </recommendedName>
</protein>
<dbReference type="STRING" id="3818.A0A444Y636"/>
<gene>
    <name evidence="3" type="ORF">Ahy_B08g093363</name>
</gene>
<feature type="region of interest" description="Disordered" evidence="1">
    <location>
        <begin position="1"/>
        <end position="34"/>
    </location>
</feature>
<evidence type="ECO:0000313" key="3">
    <source>
        <dbReference type="EMBL" id="RYQ97326.1"/>
    </source>
</evidence>
<reference evidence="3 4" key="1">
    <citation type="submission" date="2019-01" db="EMBL/GenBank/DDBJ databases">
        <title>Sequencing of cultivated peanut Arachis hypogaea provides insights into genome evolution and oil improvement.</title>
        <authorList>
            <person name="Chen X."/>
        </authorList>
    </citation>
    <scope>NUCLEOTIDE SEQUENCE [LARGE SCALE GENOMIC DNA]</scope>
    <source>
        <strain evidence="4">cv. Fuhuasheng</strain>
        <tissue evidence="3">Leaves</tissue>
    </source>
</reference>
<name>A0A444Y636_ARAHY</name>
<dbReference type="Proteomes" id="UP000289738">
    <property type="component" value="Chromosome B08"/>
</dbReference>
<feature type="domain" description="BRO1" evidence="2">
    <location>
        <begin position="19"/>
        <end position="139"/>
    </location>
</feature>
<evidence type="ECO:0000259" key="2">
    <source>
        <dbReference type="Pfam" id="PF03097"/>
    </source>
</evidence>
<evidence type="ECO:0000256" key="1">
    <source>
        <dbReference type="SAM" id="MobiDB-lite"/>
    </source>
</evidence>
<evidence type="ECO:0000313" key="4">
    <source>
        <dbReference type="Proteomes" id="UP000289738"/>
    </source>
</evidence>
<dbReference type="InterPro" id="IPR038499">
    <property type="entry name" value="BRO1_sf"/>
</dbReference>
<dbReference type="Gene3D" id="1.25.40.280">
    <property type="entry name" value="alix/aip1 like domains"/>
    <property type="match status" value="1"/>
</dbReference>
<organism evidence="3 4">
    <name type="scientific">Arachis hypogaea</name>
    <name type="common">Peanut</name>
    <dbReference type="NCBI Taxonomy" id="3818"/>
    <lineage>
        <taxon>Eukaryota</taxon>
        <taxon>Viridiplantae</taxon>
        <taxon>Streptophyta</taxon>
        <taxon>Embryophyta</taxon>
        <taxon>Tracheophyta</taxon>
        <taxon>Spermatophyta</taxon>
        <taxon>Magnoliopsida</taxon>
        <taxon>eudicotyledons</taxon>
        <taxon>Gunneridae</taxon>
        <taxon>Pentapetalae</taxon>
        <taxon>rosids</taxon>
        <taxon>fabids</taxon>
        <taxon>Fabales</taxon>
        <taxon>Fabaceae</taxon>
        <taxon>Papilionoideae</taxon>
        <taxon>50 kb inversion clade</taxon>
        <taxon>dalbergioids sensu lato</taxon>
        <taxon>Dalbergieae</taxon>
        <taxon>Pterocarpus clade</taxon>
        <taxon>Arachis</taxon>
    </lineage>
</organism>
<dbReference type="AlphaFoldDB" id="A0A444Y636"/>
<dbReference type="Pfam" id="PF03097">
    <property type="entry name" value="BRO1"/>
    <property type="match status" value="1"/>
</dbReference>
<keyword evidence="4" id="KW-1185">Reference proteome</keyword>